<evidence type="ECO:0000256" key="9">
    <source>
        <dbReference type="ARBA" id="ARBA00023136"/>
    </source>
</evidence>
<gene>
    <name evidence="13" type="ORF">UFOPK2683_01172</name>
    <name evidence="14" type="ORF">UFOPK3605_00776</name>
    <name evidence="15" type="ORF">UFOPK3897_00724</name>
    <name evidence="16" type="ORF">UFOPK4121_00587</name>
</gene>
<dbReference type="SUPFAM" id="SSF52540">
    <property type="entry name" value="P-loop containing nucleoside triphosphate hydrolases"/>
    <property type="match status" value="1"/>
</dbReference>
<dbReference type="Gene3D" id="3.40.50.300">
    <property type="entry name" value="P-loop containing nucleotide triphosphate hydrolases"/>
    <property type="match status" value="1"/>
</dbReference>
<keyword evidence="8 10" id="KW-1133">Transmembrane helix</keyword>
<keyword evidence="2" id="KW-0813">Transport</keyword>
<evidence type="ECO:0000256" key="3">
    <source>
        <dbReference type="ARBA" id="ARBA00022475"/>
    </source>
</evidence>
<evidence type="ECO:0000256" key="4">
    <source>
        <dbReference type="ARBA" id="ARBA00022519"/>
    </source>
</evidence>
<evidence type="ECO:0000313" key="13">
    <source>
        <dbReference type="EMBL" id="CAB4729277.1"/>
    </source>
</evidence>
<evidence type="ECO:0000259" key="12">
    <source>
        <dbReference type="PROSITE" id="PS50929"/>
    </source>
</evidence>
<keyword evidence="9 10" id="KW-0472">Membrane</keyword>
<dbReference type="FunFam" id="3.40.50.300:FF:001001">
    <property type="entry name" value="Multidrug ABC transporter ATP-binding protein"/>
    <property type="match status" value="1"/>
</dbReference>
<feature type="transmembrane region" description="Helical" evidence="10">
    <location>
        <begin position="160"/>
        <end position="190"/>
    </location>
</feature>
<dbReference type="SUPFAM" id="SSF90123">
    <property type="entry name" value="ABC transporter transmembrane region"/>
    <property type="match status" value="1"/>
</dbReference>
<evidence type="ECO:0000256" key="8">
    <source>
        <dbReference type="ARBA" id="ARBA00022989"/>
    </source>
</evidence>
<keyword evidence="5 10" id="KW-0812">Transmembrane</keyword>
<evidence type="ECO:0000313" key="16">
    <source>
        <dbReference type="EMBL" id="CAB5019931.1"/>
    </source>
</evidence>
<dbReference type="PANTHER" id="PTHR43394:SF1">
    <property type="entry name" value="ATP-BINDING CASSETTE SUB-FAMILY B MEMBER 10, MITOCHONDRIAL"/>
    <property type="match status" value="1"/>
</dbReference>
<evidence type="ECO:0000256" key="2">
    <source>
        <dbReference type="ARBA" id="ARBA00022448"/>
    </source>
</evidence>
<dbReference type="PANTHER" id="PTHR43394">
    <property type="entry name" value="ATP-DEPENDENT PERMEASE MDL1, MITOCHONDRIAL"/>
    <property type="match status" value="1"/>
</dbReference>
<dbReference type="GO" id="GO:0016020">
    <property type="term" value="C:membrane"/>
    <property type="evidence" value="ECO:0007669"/>
    <property type="project" value="UniProtKB-SubCell"/>
</dbReference>
<keyword evidence="4" id="KW-0997">Cell inner membrane</keyword>
<comment type="subcellular location">
    <subcellularLocation>
        <location evidence="1">Membrane</location>
        <topology evidence="1">Multi-pass membrane protein</topology>
    </subcellularLocation>
</comment>
<keyword evidence="6" id="KW-0547">Nucleotide-binding</keyword>
<dbReference type="Pfam" id="PF00664">
    <property type="entry name" value="ABC_membrane"/>
    <property type="match status" value="1"/>
</dbReference>
<dbReference type="GO" id="GO:0015421">
    <property type="term" value="F:ABC-type oligopeptide transporter activity"/>
    <property type="evidence" value="ECO:0007669"/>
    <property type="project" value="TreeGrafter"/>
</dbReference>
<dbReference type="GO" id="GO:0005524">
    <property type="term" value="F:ATP binding"/>
    <property type="evidence" value="ECO:0007669"/>
    <property type="project" value="UniProtKB-KW"/>
</dbReference>
<organism evidence="14">
    <name type="scientific">freshwater metagenome</name>
    <dbReference type="NCBI Taxonomy" id="449393"/>
    <lineage>
        <taxon>unclassified sequences</taxon>
        <taxon>metagenomes</taxon>
        <taxon>ecological metagenomes</taxon>
    </lineage>
</organism>
<dbReference type="InterPro" id="IPR011527">
    <property type="entry name" value="ABC1_TM_dom"/>
</dbReference>
<dbReference type="PROSITE" id="PS00211">
    <property type="entry name" value="ABC_TRANSPORTER_1"/>
    <property type="match status" value="1"/>
</dbReference>
<dbReference type="EMBL" id="CAFBPQ010000012">
    <property type="protein sequence ID" value="CAB5019931.1"/>
    <property type="molecule type" value="Genomic_DNA"/>
</dbReference>
<dbReference type="InterPro" id="IPR036640">
    <property type="entry name" value="ABC1_TM_sf"/>
</dbReference>
<accession>A0A6J7GD70</accession>
<dbReference type="InterPro" id="IPR003439">
    <property type="entry name" value="ABC_transporter-like_ATP-bd"/>
</dbReference>
<evidence type="ECO:0000256" key="1">
    <source>
        <dbReference type="ARBA" id="ARBA00004141"/>
    </source>
</evidence>
<feature type="domain" description="ABC transporter" evidence="11">
    <location>
        <begin position="353"/>
        <end position="592"/>
    </location>
</feature>
<evidence type="ECO:0000256" key="10">
    <source>
        <dbReference type="SAM" id="Phobius"/>
    </source>
</evidence>
<dbReference type="InterPro" id="IPR027417">
    <property type="entry name" value="P-loop_NTPase"/>
</dbReference>
<reference evidence="14" key="1">
    <citation type="submission" date="2020-05" db="EMBL/GenBank/DDBJ databases">
        <authorList>
            <person name="Chiriac C."/>
            <person name="Salcher M."/>
            <person name="Ghai R."/>
            <person name="Kavagutti S V."/>
        </authorList>
    </citation>
    <scope>NUCLEOTIDE SEQUENCE</scope>
</reference>
<dbReference type="SMART" id="SM00382">
    <property type="entry name" value="AAA"/>
    <property type="match status" value="1"/>
</dbReference>
<keyword evidence="7" id="KW-0067">ATP-binding</keyword>
<dbReference type="Gene3D" id="1.20.1560.10">
    <property type="entry name" value="ABC transporter type 1, transmembrane domain"/>
    <property type="match status" value="1"/>
</dbReference>
<feature type="transmembrane region" description="Helical" evidence="10">
    <location>
        <begin position="74"/>
        <end position="96"/>
    </location>
</feature>
<dbReference type="Pfam" id="PF00005">
    <property type="entry name" value="ABC_tran"/>
    <property type="match status" value="1"/>
</dbReference>
<evidence type="ECO:0000313" key="14">
    <source>
        <dbReference type="EMBL" id="CAB4906152.1"/>
    </source>
</evidence>
<sequence>MMWGMGADLSDPDLSDYRASGVMRRLAKMLRPWRWQTIGAIALLVAQTGCLLAGPALVGYGIDAGLRADDAASLNLAAVLFLGVSLIGLVLGRATIRVVSSIGEQFLCHLRIRVFKHLMSLGLDFFERERTGRLVSRLTSDIDALQELVQMGLVMFVQNALLFVGALIIIFILSWQMALCVLVLVPPVVIATRWFRRASQEAYLEVRERIGANLTTLQEGLAGVRVVQAFGRERSFTRRFRETNEAQFDANLKTVVISTRYFPFVEFCGVIGVAMVIGIGGIFVDSGLIEIGVVAAFVLYLNNLFEPVQQLGQLYNTLQAAAAALHKLFSLLDTPASITSRSNAIDLPKSGTLCVKNVSFGYGEGADVLHDVSIEISPGERIALVGPTGAGKSTLAKLLARFYDPREGVVSFGGVDLRDTTVASLRERIVVVPQEAHLFAGTIRENIRVGKPEATDEEIEGSLDALGIRERLSALGVGHGPSGLDLEVRERGSRLSAGERQLVSLARAALADPPVLVLDEATSNLDPGTESEVERALEVLTKNRTVIVVAHRLSTAERADRVAVVDDGRIVELGTHSDLAAASGRYASLWLRWTFDHSSAAPAS</sequence>
<dbReference type="EMBL" id="CAFBOF010000011">
    <property type="protein sequence ID" value="CAB4974500.1"/>
    <property type="molecule type" value="Genomic_DNA"/>
</dbReference>
<dbReference type="EMBL" id="CAEZYK010000074">
    <property type="protein sequence ID" value="CAB4729277.1"/>
    <property type="molecule type" value="Genomic_DNA"/>
</dbReference>
<dbReference type="InterPro" id="IPR017871">
    <property type="entry name" value="ABC_transporter-like_CS"/>
</dbReference>
<dbReference type="GO" id="GO:0016887">
    <property type="term" value="F:ATP hydrolysis activity"/>
    <property type="evidence" value="ECO:0007669"/>
    <property type="project" value="InterPro"/>
</dbReference>
<keyword evidence="3" id="KW-1003">Cell membrane</keyword>
<evidence type="ECO:0000256" key="6">
    <source>
        <dbReference type="ARBA" id="ARBA00022741"/>
    </source>
</evidence>
<feature type="domain" description="ABC transmembrane type-1" evidence="12">
    <location>
        <begin position="38"/>
        <end position="320"/>
    </location>
</feature>
<protein>
    <submittedName>
        <fullName evidence="14">Unannotated protein</fullName>
    </submittedName>
</protein>
<evidence type="ECO:0000256" key="7">
    <source>
        <dbReference type="ARBA" id="ARBA00022840"/>
    </source>
</evidence>
<dbReference type="AlphaFoldDB" id="A0A6J7GD70"/>
<name>A0A6J7GD70_9ZZZZ</name>
<evidence type="ECO:0000313" key="15">
    <source>
        <dbReference type="EMBL" id="CAB4974500.1"/>
    </source>
</evidence>
<dbReference type="PROSITE" id="PS50929">
    <property type="entry name" value="ABC_TM1F"/>
    <property type="match status" value="1"/>
</dbReference>
<feature type="transmembrane region" description="Helical" evidence="10">
    <location>
        <begin position="38"/>
        <end position="62"/>
    </location>
</feature>
<proteinExistence type="predicted"/>
<dbReference type="InterPro" id="IPR003593">
    <property type="entry name" value="AAA+_ATPase"/>
</dbReference>
<evidence type="ECO:0000256" key="5">
    <source>
        <dbReference type="ARBA" id="ARBA00022692"/>
    </source>
</evidence>
<dbReference type="PROSITE" id="PS50893">
    <property type="entry name" value="ABC_TRANSPORTER_2"/>
    <property type="match status" value="1"/>
</dbReference>
<dbReference type="EMBL" id="CAFBMM010000031">
    <property type="protein sequence ID" value="CAB4906152.1"/>
    <property type="molecule type" value="Genomic_DNA"/>
</dbReference>
<evidence type="ECO:0000259" key="11">
    <source>
        <dbReference type="PROSITE" id="PS50893"/>
    </source>
</evidence>
<dbReference type="InterPro" id="IPR039421">
    <property type="entry name" value="Type_1_exporter"/>
</dbReference>
<dbReference type="CDD" id="cd18546">
    <property type="entry name" value="ABC_6TM_Rv0194_D2_like"/>
    <property type="match status" value="1"/>
</dbReference>
<feature type="transmembrane region" description="Helical" evidence="10">
    <location>
        <begin position="261"/>
        <end position="282"/>
    </location>
</feature>